<feature type="compositionally biased region" description="Low complexity" evidence="1">
    <location>
        <begin position="91"/>
        <end position="106"/>
    </location>
</feature>
<dbReference type="AlphaFoldDB" id="A0AAD9FUX4"/>
<protein>
    <submittedName>
        <fullName evidence="2">Uncharacterized protein</fullName>
    </submittedName>
</protein>
<feature type="compositionally biased region" description="Polar residues" evidence="1">
    <location>
        <begin position="39"/>
        <end position="49"/>
    </location>
</feature>
<accession>A0AAD9FUX4</accession>
<evidence type="ECO:0000313" key="3">
    <source>
        <dbReference type="Proteomes" id="UP001182556"/>
    </source>
</evidence>
<name>A0AAD9FUX4_PAPLA</name>
<evidence type="ECO:0000256" key="1">
    <source>
        <dbReference type="SAM" id="MobiDB-lite"/>
    </source>
</evidence>
<gene>
    <name evidence="2" type="ORF">DB88DRAFT_544855</name>
</gene>
<organism evidence="2 3">
    <name type="scientific">Papiliotrema laurentii</name>
    <name type="common">Cryptococcus laurentii</name>
    <dbReference type="NCBI Taxonomy" id="5418"/>
    <lineage>
        <taxon>Eukaryota</taxon>
        <taxon>Fungi</taxon>
        <taxon>Dikarya</taxon>
        <taxon>Basidiomycota</taxon>
        <taxon>Agaricomycotina</taxon>
        <taxon>Tremellomycetes</taxon>
        <taxon>Tremellales</taxon>
        <taxon>Rhynchogastremaceae</taxon>
        <taxon>Papiliotrema</taxon>
    </lineage>
</organism>
<feature type="compositionally biased region" description="Polar residues" evidence="1">
    <location>
        <begin position="161"/>
        <end position="189"/>
    </location>
</feature>
<dbReference type="Proteomes" id="UP001182556">
    <property type="component" value="Unassembled WGS sequence"/>
</dbReference>
<evidence type="ECO:0000313" key="2">
    <source>
        <dbReference type="EMBL" id="KAK1926715.1"/>
    </source>
</evidence>
<feature type="compositionally biased region" description="Basic and acidic residues" evidence="1">
    <location>
        <begin position="118"/>
        <end position="145"/>
    </location>
</feature>
<reference evidence="2" key="1">
    <citation type="submission" date="2023-02" db="EMBL/GenBank/DDBJ databases">
        <title>Identification and recombinant expression of a fungal hydrolase from Papiliotrema laurentii that hydrolyzes apple cutin and clears colloidal polyester polyurethane.</title>
        <authorList>
            <consortium name="DOE Joint Genome Institute"/>
            <person name="Roman V.A."/>
            <person name="Bojanowski C."/>
            <person name="Crable B.R."/>
            <person name="Wagner D.N."/>
            <person name="Hung C.S."/>
            <person name="Nadeau L.J."/>
            <person name="Schratz L."/>
            <person name="Haridas S."/>
            <person name="Pangilinan J."/>
            <person name="Lipzen A."/>
            <person name="Na H."/>
            <person name="Yan M."/>
            <person name="Ng V."/>
            <person name="Grigoriev I.V."/>
            <person name="Spatafora J.W."/>
            <person name="Barlow D."/>
            <person name="Biffinger J."/>
            <person name="Kelley-Loughnane N."/>
            <person name="Varaljay V.A."/>
            <person name="Crookes-Goodson W.J."/>
        </authorList>
    </citation>
    <scope>NUCLEOTIDE SEQUENCE</scope>
    <source>
        <strain evidence="2">5307AH</strain>
    </source>
</reference>
<sequence>MNSHSENSDPCPDSPTLPSKSVYESAGSSSDDEEPRSAQPGSWHSQTPQLRPRSLSMGDLSGRYDPSTHISQLDEELQILQGSRPGFLGTPSPLSSGSSASQIAPPVLTWSGQASTQIKEHPLQRDQEAKGDPEDSRGRRNDPIRRSASSEALPGVIPAGSGQSSGVHRYSSSEMQPSKSSLIVLSASETLMPPGTPTASSTTPGFRPLYHSDNANDPNQPLSRWSSDGESSVAPRRPRVRPWHSWHNLRRLFKSGMEKRPPKHS</sequence>
<proteinExistence type="predicted"/>
<keyword evidence="3" id="KW-1185">Reference proteome</keyword>
<comment type="caution">
    <text evidence="2">The sequence shown here is derived from an EMBL/GenBank/DDBJ whole genome shotgun (WGS) entry which is preliminary data.</text>
</comment>
<feature type="compositionally biased region" description="Polar residues" evidence="1">
    <location>
        <begin position="213"/>
        <end position="230"/>
    </location>
</feature>
<dbReference type="EMBL" id="JAODAN010000002">
    <property type="protein sequence ID" value="KAK1926715.1"/>
    <property type="molecule type" value="Genomic_DNA"/>
</dbReference>
<feature type="region of interest" description="Disordered" evidence="1">
    <location>
        <begin position="1"/>
        <end position="241"/>
    </location>
</feature>